<dbReference type="Proteomes" id="UP000287171">
    <property type="component" value="Unassembled WGS sequence"/>
</dbReference>
<gene>
    <name evidence="1" type="ORF">KDA_47590</name>
</gene>
<proteinExistence type="predicted"/>
<evidence type="ECO:0000313" key="1">
    <source>
        <dbReference type="EMBL" id="GCE29275.1"/>
    </source>
</evidence>
<dbReference type="RefSeq" id="WP_126629569.1">
    <property type="nucleotide sequence ID" value="NZ_BIFT01000002.1"/>
</dbReference>
<dbReference type="OrthoDB" id="9766816at2"/>
<dbReference type="Gene3D" id="3.30.9.10">
    <property type="entry name" value="D-Amino Acid Oxidase, subunit A, domain 2"/>
    <property type="match status" value="1"/>
</dbReference>
<sequence>MKILVVGSGISGLTLAYWLDYYGYDVTLIEQVARYQPVGAITTLIGDGLCVAEKMGIVKTLKQQSY</sequence>
<evidence type="ECO:0000313" key="2">
    <source>
        <dbReference type="Proteomes" id="UP000287171"/>
    </source>
</evidence>
<dbReference type="PANTHER" id="PTHR46865:SF8">
    <property type="entry name" value="POSSIBLE OXIDOREDUCTASE"/>
    <property type="match status" value="1"/>
</dbReference>
<dbReference type="Pfam" id="PF13450">
    <property type="entry name" value="NAD_binding_8"/>
    <property type="match status" value="1"/>
</dbReference>
<accession>A0A402BD40</accession>
<dbReference type="EMBL" id="BIFT01000002">
    <property type="protein sequence ID" value="GCE29275.1"/>
    <property type="molecule type" value="Genomic_DNA"/>
</dbReference>
<name>A0A402BD40_9CHLR</name>
<organism evidence="1 2">
    <name type="scientific">Dictyobacter alpinus</name>
    <dbReference type="NCBI Taxonomy" id="2014873"/>
    <lineage>
        <taxon>Bacteria</taxon>
        <taxon>Bacillati</taxon>
        <taxon>Chloroflexota</taxon>
        <taxon>Ktedonobacteria</taxon>
        <taxon>Ktedonobacterales</taxon>
        <taxon>Dictyobacteraceae</taxon>
        <taxon>Dictyobacter</taxon>
    </lineage>
</organism>
<dbReference type="InterPro" id="IPR051704">
    <property type="entry name" value="FAD_aromatic-hydroxylase"/>
</dbReference>
<evidence type="ECO:0008006" key="3">
    <source>
        <dbReference type="Google" id="ProtNLM"/>
    </source>
</evidence>
<dbReference type="AlphaFoldDB" id="A0A402BD40"/>
<dbReference type="SUPFAM" id="SSF51905">
    <property type="entry name" value="FAD/NAD(P)-binding domain"/>
    <property type="match status" value="1"/>
</dbReference>
<dbReference type="Gene3D" id="3.50.50.60">
    <property type="entry name" value="FAD/NAD(P)-binding domain"/>
    <property type="match status" value="1"/>
</dbReference>
<reference evidence="2" key="1">
    <citation type="submission" date="2018-12" db="EMBL/GenBank/DDBJ databases">
        <title>Tengunoibacter tsumagoiensis gen. nov., sp. nov., Dictyobacter kobayashii sp. nov., D. alpinus sp. nov., and D. joshuensis sp. nov. and description of Dictyobacteraceae fam. nov. within the order Ktedonobacterales isolated from Tengu-no-mugimeshi.</title>
        <authorList>
            <person name="Wang C.M."/>
            <person name="Zheng Y."/>
            <person name="Sakai Y."/>
            <person name="Toyoda A."/>
            <person name="Minakuchi Y."/>
            <person name="Abe K."/>
            <person name="Yokota A."/>
            <person name="Yabe S."/>
        </authorList>
    </citation>
    <scope>NUCLEOTIDE SEQUENCE [LARGE SCALE GENOMIC DNA]</scope>
    <source>
        <strain evidence="2">Uno16</strain>
    </source>
</reference>
<protein>
    <recommendedName>
        <fullName evidence="3">FAD-binding domain-containing protein</fullName>
    </recommendedName>
</protein>
<comment type="caution">
    <text evidence="1">The sequence shown here is derived from an EMBL/GenBank/DDBJ whole genome shotgun (WGS) entry which is preliminary data.</text>
</comment>
<keyword evidence="2" id="KW-1185">Reference proteome</keyword>
<dbReference type="InterPro" id="IPR036188">
    <property type="entry name" value="FAD/NAD-bd_sf"/>
</dbReference>
<dbReference type="PANTHER" id="PTHR46865">
    <property type="entry name" value="OXIDOREDUCTASE-RELATED"/>
    <property type="match status" value="1"/>
</dbReference>